<evidence type="ECO:0000313" key="3">
    <source>
        <dbReference type="Proteomes" id="UP000285865"/>
    </source>
</evidence>
<dbReference type="InterPro" id="IPR011991">
    <property type="entry name" value="ArsR-like_HTH"/>
</dbReference>
<organism evidence="2 3">
    <name type="scientific">Agathobacter rectalis</name>
    <dbReference type="NCBI Taxonomy" id="39491"/>
    <lineage>
        <taxon>Bacteria</taxon>
        <taxon>Bacillati</taxon>
        <taxon>Bacillota</taxon>
        <taxon>Clostridia</taxon>
        <taxon>Lachnospirales</taxon>
        <taxon>Lachnospiraceae</taxon>
        <taxon>Agathobacter</taxon>
    </lineage>
</organism>
<evidence type="ECO:0000313" key="2">
    <source>
        <dbReference type="EMBL" id="RHI24223.1"/>
    </source>
</evidence>
<dbReference type="InterPro" id="IPR038461">
    <property type="entry name" value="Schlafen_AlbA_2_dom_sf"/>
</dbReference>
<protein>
    <submittedName>
        <fullName evidence="2">AAA family ATPase</fullName>
    </submittedName>
</protein>
<dbReference type="EMBL" id="QRKN01000002">
    <property type="protein sequence ID" value="RHI24223.1"/>
    <property type="molecule type" value="Genomic_DNA"/>
</dbReference>
<dbReference type="Pfam" id="PF04326">
    <property type="entry name" value="SLFN_AlbA_2"/>
    <property type="match status" value="1"/>
</dbReference>
<name>A0A414ZMW5_9FIRM</name>
<dbReference type="InterPro" id="IPR038475">
    <property type="entry name" value="RecG_C_sf"/>
</dbReference>
<sequence length="481" mass="55092">MYLEEIVDNIQLENDRFECKAILNRDDVVGWLKTIAGFANASGGEFYIGVKDKTNQLVGFDRKAADNERNYFNNQVNEHLTPRPQMNISFIRYEANKNERFVIRISVKESDIKPVILKYQNIPSIFMRRDGFTNGATYEEIIEMSVRSKKTQYDVLESDIKYNPDKISKLKDFYSRHNNGKELNEKLLRSLGFVNESGYLLNGAVLFLDGYKGDKTKVQCSVFSGINKGSERIVTINRFAGNIIDTIEYMVEFVNQRMNHGIIKLNDKRINIDSYPQRALFEGIINAVAHRDYYLDGTQIQIDIFKDRLEISSPGGFYRGEKLGKTYDLSGIISKRRNELIAGVLVACNVMEAAGTGFDKIAEEYASVDKKHQPYIYSSSDHFTLVLPDLTYEDGINDNDSAPAVTFMPVKNGTEYDEKILSFCYFKAHRVSEIAEYLGVSDSSYLRKKMLGNLEKNGYLIKDKVSRAIYYKTNQEKVILK</sequence>
<dbReference type="RefSeq" id="WP_118191540.1">
    <property type="nucleotide sequence ID" value="NZ_QRIB01000003.1"/>
</dbReference>
<dbReference type="PANTHER" id="PTHR30595">
    <property type="entry name" value="GLPR-RELATED TRANSCRIPTIONAL REPRESSOR"/>
    <property type="match status" value="1"/>
</dbReference>
<proteinExistence type="predicted"/>
<comment type="caution">
    <text evidence="2">The sequence shown here is derived from an EMBL/GenBank/DDBJ whole genome shotgun (WGS) entry which is preliminary data.</text>
</comment>
<dbReference type="PANTHER" id="PTHR30595:SF6">
    <property type="entry name" value="SCHLAFEN ALBA-2 DOMAIN-CONTAINING PROTEIN"/>
    <property type="match status" value="1"/>
</dbReference>
<dbReference type="InterPro" id="IPR007421">
    <property type="entry name" value="Schlafen_AlbA_2_dom"/>
</dbReference>
<gene>
    <name evidence="2" type="ORF">DW172_04115</name>
</gene>
<dbReference type="Proteomes" id="UP000285865">
    <property type="component" value="Unassembled WGS sequence"/>
</dbReference>
<accession>A0A414ZMW5</accession>
<feature type="domain" description="Schlafen AlbA-2" evidence="1">
    <location>
        <begin position="13"/>
        <end position="131"/>
    </location>
</feature>
<evidence type="ECO:0000259" key="1">
    <source>
        <dbReference type="Pfam" id="PF04326"/>
    </source>
</evidence>
<reference evidence="2 3" key="1">
    <citation type="submission" date="2018-08" db="EMBL/GenBank/DDBJ databases">
        <title>A genome reference for cultivated species of the human gut microbiota.</title>
        <authorList>
            <person name="Zou Y."/>
            <person name="Xue W."/>
            <person name="Luo G."/>
        </authorList>
    </citation>
    <scope>NUCLEOTIDE SEQUENCE [LARGE SCALE GENOMIC DNA]</scope>
    <source>
        <strain evidence="2 3">AM16-11</strain>
    </source>
</reference>
<dbReference type="AlphaFoldDB" id="A0A414ZMW5"/>
<dbReference type="Pfam" id="PF13749">
    <property type="entry name" value="HATPase_c_4"/>
    <property type="match status" value="1"/>
</dbReference>
<dbReference type="Gene3D" id="3.30.950.30">
    <property type="entry name" value="Schlafen, AAA domain"/>
    <property type="match status" value="1"/>
</dbReference>
<dbReference type="CDD" id="cd00090">
    <property type="entry name" value="HTH_ARSR"/>
    <property type="match status" value="1"/>
</dbReference>
<dbReference type="Gene3D" id="3.30.565.60">
    <property type="match status" value="1"/>
</dbReference>